<evidence type="ECO:0000313" key="1">
    <source>
        <dbReference type="EMBL" id="KAJ7674361.1"/>
    </source>
</evidence>
<accession>A0AAD7G7G3</accession>
<gene>
    <name evidence="1" type="ORF">B0H17DRAFT_857725</name>
</gene>
<organism evidence="1 2">
    <name type="scientific">Mycena rosella</name>
    <name type="common">Pink bonnet</name>
    <name type="synonym">Agaricus rosellus</name>
    <dbReference type="NCBI Taxonomy" id="1033263"/>
    <lineage>
        <taxon>Eukaryota</taxon>
        <taxon>Fungi</taxon>
        <taxon>Dikarya</taxon>
        <taxon>Basidiomycota</taxon>
        <taxon>Agaricomycotina</taxon>
        <taxon>Agaricomycetes</taxon>
        <taxon>Agaricomycetidae</taxon>
        <taxon>Agaricales</taxon>
        <taxon>Marasmiineae</taxon>
        <taxon>Mycenaceae</taxon>
        <taxon>Mycena</taxon>
    </lineage>
</organism>
<evidence type="ECO:0008006" key="3">
    <source>
        <dbReference type="Google" id="ProtNLM"/>
    </source>
</evidence>
<evidence type="ECO:0000313" key="2">
    <source>
        <dbReference type="Proteomes" id="UP001221757"/>
    </source>
</evidence>
<name>A0AAD7G7G3_MYCRO</name>
<protein>
    <recommendedName>
        <fullName evidence="3">Helitron helicase-like domain-containing protein</fullName>
    </recommendedName>
</protein>
<feature type="non-terminal residue" evidence="1">
    <location>
        <position position="266"/>
    </location>
</feature>
<dbReference type="Proteomes" id="UP001221757">
    <property type="component" value="Unassembled WGS sequence"/>
</dbReference>
<dbReference type="AlphaFoldDB" id="A0AAD7G7G3"/>
<feature type="non-terminal residue" evidence="1">
    <location>
        <position position="1"/>
    </location>
</feature>
<sequence>QQGRLTLHLHNLLWVKNAATPQEIRDKIMGGDSIFQHKLLAYLESAHQGEFIHGSVDDMRKCVNADPDASPEEQDLQSGPTYNVPTQILPSVPPPLCDTHRRGDAAASACEQCQIVAEWWLRYEHEVDDLLLRSNMHKCRESVQDKEDEAAKKDWRKLKQKPRKRTYYERRGCLSKTGICKARFPRQIFKTTHVGDDGHINIRKLEPQMNTFSRILTYFSRSNTDVTSLLSGTAVKAVVSYVSDYVSKLGLKTYQAFASVFDVFER</sequence>
<reference evidence="1" key="1">
    <citation type="submission" date="2023-03" db="EMBL/GenBank/DDBJ databases">
        <title>Massive genome expansion in bonnet fungi (Mycena s.s.) driven by repeated elements and novel gene families across ecological guilds.</title>
        <authorList>
            <consortium name="Lawrence Berkeley National Laboratory"/>
            <person name="Harder C.B."/>
            <person name="Miyauchi S."/>
            <person name="Viragh M."/>
            <person name="Kuo A."/>
            <person name="Thoen E."/>
            <person name="Andreopoulos B."/>
            <person name="Lu D."/>
            <person name="Skrede I."/>
            <person name="Drula E."/>
            <person name="Henrissat B."/>
            <person name="Morin E."/>
            <person name="Kohler A."/>
            <person name="Barry K."/>
            <person name="LaButti K."/>
            <person name="Morin E."/>
            <person name="Salamov A."/>
            <person name="Lipzen A."/>
            <person name="Mereny Z."/>
            <person name="Hegedus B."/>
            <person name="Baldrian P."/>
            <person name="Stursova M."/>
            <person name="Weitz H."/>
            <person name="Taylor A."/>
            <person name="Grigoriev I.V."/>
            <person name="Nagy L.G."/>
            <person name="Martin F."/>
            <person name="Kauserud H."/>
        </authorList>
    </citation>
    <scope>NUCLEOTIDE SEQUENCE</scope>
    <source>
        <strain evidence="1">CBHHK067</strain>
    </source>
</reference>
<comment type="caution">
    <text evidence="1">The sequence shown here is derived from an EMBL/GenBank/DDBJ whole genome shotgun (WGS) entry which is preliminary data.</text>
</comment>
<dbReference type="EMBL" id="JARKIE010000155">
    <property type="protein sequence ID" value="KAJ7674361.1"/>
    <property type="molecule type" value="Genomic_DNA"/>
</dbReference>
<proteinExistence type="predicted"/>
<keyword evidence="2" id="KW-1185">Reference proteome</keyword>